<proteinExistence type="predicted"/>
<dbReference type="CDD" id="cd00038">
    <property type="entry name" value="CAP_ED"/>
    <property type="match status" value="1"/>
</dbReference>
<evidence type="ECO:0000256" key="1">
    <source>
        <dbReference type="ARBA" id="ARBA00023015"/>
    </source>
</evidence>
<dbReference type="InterPro" id="IPR012318">
    <property type="entry name" value="HTH_CRP"/>
</dbReference>
<comment type="caution">
    <text evidence="5">The sequence shown here is derived from an EMBL/GenBank/DDBJ whole genome shotgun (WGS) entry which is preliminary data.</text>
</comment>
<evidence type="ECO:0000259" key="4">
    <source>
        <dbReference type="PROSITE" id="PS51063"/>
    </source>
</evidence>
<dbReference type="EMBL" id="WTYX01000001">
    <property type="protein sequence ID" value="MXO89266.1"/>
    <property type="molecule type" value="Genomic_DNA"/>
</dbReference>
<dbReference type="InterPro" id="IPR000595">
    <property type="entry name" value="cNMP-bd_dom"/>
</dbReference>
<dbReference type="OrthoDB" id="667966at2"/>
<dbReference type="Gene3D" id="1.10.10.10">
    <property type="entry name" value="Winged helix-like DNA-binding domain superfamily/Winged helix DNA-binding domain"/>
    <property type="match status" value="1"/>
</dbReference>
<dbReference type="InterPro" id="IPR018490">
    <property type="entry name" value="cNMP-bd_dom_sf"/>
</dbReference>
<protein>
    <submittedName>
        <fullName evidence="5">Helix-turn-helix domain-containing protein</fullName>
    </submittedName>
</protein>
<evidence type="ECO:0000256" key="2">
    <source>
        <dbReference type="ARBA" id="ARBA00023125"/>
    </source>
</evidence>
<dbReference type="CDD" id="cd00092">
    <property type="entry name" value="HTH_CRP"/>
    <property type="match status" value="1"/>
</dbReference>
<dbReference type="InterPro" id="IPR018335">
    <property type="entry name" value="Tscrpt_reg_HTH_Crp-type_CS"/>
</dbReference>
<dbReference type="SUPFAM" id="SSF51206">
    <property type="entry name" value="cAMP-binding domain-like"/>
    <property type="match status" value="1"/>
</dbReference>
<keyword evidence="6" id="KW-1185">Reference proteome</keyword>
<dbReference type="AlphaFoldDB" id="A0A844ZQF5"/>
<dbReference type="InterPro" id="IPR036390">
    <property type="entry name" value="WH_DNA-bd_sf"/>
</dbReference>
<keyword evidence="3" id="KW-0804">Transcription</keyword>
<sequence length="232" mass="25769">MESHDLKRRFADFVLGSATDPVTLDQFAAIARVVRADRTERVRLDESGPQFVFIGEGATKLVAHASSGREQIVAFHFHDDLVSIPPRGPHSYYLCALESCTMLVFNADKFMALAVTEPGILNETCQRTLAALWRSREKAIQLGRKTARERLANFLLQMAERKVPHRTGSCEVHLPMSRRDIADSLGLTIETVSRQIGELKTEGLIGTAGRSTVHLHDLQSLRTRADLLPDPG</sequence>
<dbReference type="PRINTS" id="PR00034">
    <property type="entry name" value="HTHCRP"/>
</dbReference>
<organism evidence="5 6">
    <name type="scientific">Pontixanthobacter aquaemixtae</name>
    <dbReference type="NCBI Taxonomy" id="1958940"/>
    <lineage>
        <taxon>Bacteria</taxon>
        <taxon>Pseudomonadati</taxon>
        <taxon>Pseudomonadota</taxon>
        <taxon>Alphaproteobacteria</taxon>
        <taxon>Sphingomonadales</taxon>
        <taxon>Erythrobacteraceae</taxon>
        <taxon>Pontixanthobacter</taxon>
    </lineage>
</organism>
<dbReference type="SUPFAM" id="SSF46785">
    <property type="entry name" value="Winged helix' DNA-binding domain"/>
    <property type="match status" value="1"/>
</dbReference>
<dbReference type="GO" id="GO:0005829">
    <property type="term" value="C:cytosol"/>
    <property type="evidence" value="ECO:0007669"/>
    <property type="project" value="TreeGrafter"/>
</dbReference>
<dbReference type="InterPro" id="IPR050397">
    <property type="entry name" value="Env_Response_Regulators"/>
</dbReference>
<dbReference type="PROSITE" id="PS00042">
    <property type="entry name" value="HTH_CRP_1"/>
    <property type="match status" value="1"/>
</dbReference>
<evidence type="ECO:0000313" key="6">
    <source>
        <dbReference type="Proteomes" id="UP000442714"/>
    </source>
</evidence>
<name>A0A844ZQF5_9SPHN</name>
<keyword evidence="1" id="KW-0805">Transcription regulation</keyword>
<dbReference type="Proteomes" id="UP000442714">
    <property type="component" value="Unassembled WGS sequence"/>
</dbReference>
<dbReference type="PROSITE" id="PS51063">
    <property type="entry name" value="HTH_CRP_2"/>
    <property type="match status" value="1"/>
</dbReference>
<evidence type="ECO:0000256" key="3">
    <source>
        <dbReference type="ARBA" id="ARBA00023163"/>
    </source>
</evidence>
<accession>A0A844ZQF5</accession>
<dbReference type="GO" id="GO:0003677">
    <property type="term" value="F:DNA binding"/>
    <property type="evidence" value="ECO:0007669"/>
    <property type="project" value="UniProtKB-KW"/>
</dbReference>
<evidence type="ECO:0000313" key="5">
    <source>
        <dbReference type="EMBL" id="MXO89266.1"/>
    </source>
</evidence>
<feature type="domain" description="HTH crp-type" evidence="4">
    <location>
        <begin position="145"/>
        <end position="219"/>
    </location>
</feature>
<reference evidence="5 6" key="1">
    <citation type="submission" date="2019-12" db="EMBL/GenBank/DDBJ databases">
        <title>Genomic-based taxomic classification of the family Erythrobacteraceae.</title>
        <authorList>
            <person name="Xu L."/>
        </authorList>
    </citation>
    <scope>NUCLEOTIDE SEQUENCE [LARGE SCALE GENOMIC DNA]</scope>
    <source>
        <strain evidence="5 6">KCTC 52763</strain>
    </source>
</reference>
<gene>
    <name evidence="5" type="ORF">GRI41_00325</name>
</gene>
<dbReference type="Gene3D" id="2.60.120.10">
    <property type="entry name" value="Jelly Rolls"/>
    <property type="match status" value="1"/>
</dbReference>
<dbReference type="InterPro" id="IPR014710">
    <property type="entry name" value="RmlC-like_jellyroll"/>
</dbReference>
<dbReference type="InterPro" id="IPR036388">
    <property type="entry name" value="WH-like_DNA-bd_sf"/>
</dbReference>
<dbReference type="FunFam" id="1.10.10.10:FF:000028">
    <property type="entry name" value="Fumarate/nitrate reduction transcriptional regulator Fnr"/>
    <property type="match status" value="1"/>
</dbReference>
<keyword evidence="2" id="KW-0238">DNA-binding</keyword>
<dbReference type="PANTHER" id="PTHR24567">
    <property type="entry name" value="CRP FAMILY TRANSCRIPTIONAL REGULATORY PROTEIN"/>
    <property type="match status" value="1"/>
</dbReference>
<dbReference type="Pfam" id="PF13545">
    <property type="entry name" value="HTH_Crp_2"/>
    <property type="match status" value="1"/>
</dbReference>
<dbReference type="PANTHER" id="PTHR24567:SF75">
    <property type="entry name" value="FUMARATE AND NITRATE REDUCTION REGULATORY PROTEIN"/>
    <property type="match status" value="1"/>
</dbReference>
<dbReference type="GO" id="GO:0003700">
    <property type="term" value="F:DNA-binding transcription factor activity"/>
    <property type="evidence" value="ECO:0007669"/>
    <property type="project" value="InterPro"/>
</dbReference>
<dbReference type="SMART" id="SM00419">
    <property type="entry name" value="HTH_CRP"/>
    <property type="match status" value="1"/>
</dbReference>
<dbReference type="RefSeq" id="WP_160602686.1">
    <property type="nucleotide sequence ID" value="NZ_WTYX01000001.1"/>
</dbReference>